<keyword evidence="2" id="KW-1185">Reference proteome</keyword>
<proteinExistence type="predicted"/>
<dbReference type="InterPro" id="IPR029063">
    <property type="entry name" value="SAM-dependent_MTases_sf"/>
</dbReference>
<dbReference type="InterPro" id="IPR006764">
    <property type="entry name" value="SAM_dep_MeTrfase_SAV2177_type"/>
</dbReference>
<dbReference type="Proteomes" id="UP000190797">
    <property type="component" value="Chromosome"/>
</dbReference>
<dbReference type="AlphaFoldDB" id="A0A1U9ZYL0"/>
<evidence type="ECO:0008006" key="3">
    <source>
        <dbReference type="Google" id="ProtNLM"/>
    </source>
</evidence>
<dbReference type="KEGG" id="noa:BKM31_17520"/>
<protein>
    <recommendedName>
        <fullName evidence="3">Methyltransferase</fullName>
    </recommendedName>
</protein>
<dbReference type="Gene3D" id="3.40.50.150">
    <property type="entry name" value="Vaccinia Virus protein VP39"/>
    <property type="match status" value="1"/>
</dbReference>
<sequence>MKEVTRENAAALIRAVHLLAGQGHTQFADLGGGRPMNRLNDDNLPDLATVAEAEQPARQWLLLDSDVSAVTAGRALLGGEGVAVVQQDLRHLPGVMAALHGHLDMSRPVVVILGAVLHFLTMPEAQLLLDALWAELASGSVVVVTHLTGEGADPDTVQAGAKAYRTLHGIDIYPRTRQEITGLAARFDLRPPGVVQTIEYEPPDAGPAPVPGPHFLMWVAERS</sequence>
<evidence type="ECO:0000313" key="2">
    <source>
        <dbReference type="Proteomes" id="UP000190797"/>
    </source>
</evidence>
<reference evidence="2" key="1">
    <citation type="journal article" date="2017" name="Med. Chem. Commun.">
        <title>Nonomuraea sp. ATCC 55076 harbours the largest actinomycete chromosome to date and the kistamicin biosynthetic gene cluster.</title>
        <authorList>
            <person name="Nazari B."/>
            <person name="Forneris C.C."/>
            <person name="Gibson M.I."/>
            <person name="Moon K."/>
            <person name="Schramma K.R."/>
            <person name="Seyedsayamdost M.R."/>
        </authorList>
    </citation>
    <scope>NUCLEOTIDE SEQUENCE [LARGE SCALE GENOMIC DNA]</scope>
    <source>
        <strain evidence="2">ATCC 55076</strain>
    </source>
</reference>
<organism evidence="1 2">
    <name type="scientific">[Actinomadura] parvosata subsp. kistnae</name>
    <dbReference type="NCBI Taxonomy" id="1909395"/>
    <lineage>
        <taxon>Bacteria</taxon>
        <taxon>Bacillati</taxon>
        <taxon>Actinomycetota</taxon>
        <taxon>Actinomycetes</taxon>
        <taxon>Streptosporangiales</taxon>
        <taxon>Streptosporangiaceae</taxon>
        <taxon>Nonomuraea</taxon>
    </lineage>
</organism>
<gene>
    <name evidence="1" type="ORF">BKM31_17520</name>
</gene>
<evidence type="ECO:0000313" key="1">
    <source>
        <dbReference type="EMBL" id="AQZ63020.1"/>
    </source>
</evidence>
<dbReference type="STRING" id="1909395.BKM31_17520"/>
<accession>A0A1U9ZYL0</accession>
<name>A0A1U9ZYL0_9ACTN</name>
<dbReference type="SUPFAM" id="SSF53335">
    <property type="entry name" value="S-adenosyl-L-methionine-dependent methyltransferases"/>
    <property type="match status" value="1"/>
</dbReference>
<dbReference type="Pfam" id="PF04672">
    <property type="entry name" value="Methyltransf_19"/>
    <property type="match status" value="1"/>
</dbReference>
<dbReference type="EMBL" id="CP017717">
    <property type="protein sequence ID" value="AQZ63020.1"/>
    <property type="molecule type" value="Genomic_DNA"/>
</dbReference>